<comment type="caution">
    <text evidence="2">The sequence shown here is derived from an EMBL/GenBank/DDBJ whole genome shotgun (WGS) entry which is preliminary data.</text>
</comment>
<accession>A0ABR2MMH1</accession>
<dbReference type="InterPro" id="IPR044630">
    <property type="entry name" value="SPA1/2/3/4"/>
</dbReference>
<evidence type="ECO:0000313" key="3">
    <source>
        <dbReference type="Proteomes" id="UP001412067"/>
    </source>
</evidence>
<feature type="region of interest" description="Disordered" evidence="1">
    <location>
        <begin position="1"/>
        <end position="21"/>
    </location>
</feature>
<name>A0ABR2MMH1_9ASPA</name>
<protein>
    <submittedName>
        <fullName evidence="2">Protein SUPPRESSOR OF PHYA-105 1</fullName>
    </submittedName>
</protein>
<dbReference type="Gene3D" id="2.130.10.10">
    <property type="entry name" value="YVTN repeat-like/Quinoprotein amine dehydrogenase"/>
    <property type="match status" value="1"/>
</dbReference>
<evidence type="ECO:0000313" key="2">
    <source>
        <dbReference type="EMBL" id="KAK8965062.1"/>
    </source>
</evidence>
<proteinExistence type="predicted"/>
<dbReference type="Proteomes" id="UP001412067">
    <property type="component" value="Unassembled WGS sequence"/>
</dbReference>
<dbReference type="PANTHER" id="PTHR44218">
    <property type="entry name" value="PROTEIN SPA1-RELATED 2"/>
    <property type="match status" value="1"/>
</dbReference>
<dbReference type="InterPro" id="IPR015943">
    <property type="entry name" value="WD40/YVTN_repeat-like_dom_sf"/>
</dbReference>
<sequence>MPVTSHKFGSIDPITGQETGDDNEQFVSSVCWRTKSNMVVCANSTGSLKLLKPTKMQTRRKNSHQRYIVFTLIQKICIPGLQSIIWILERTKYCEMPYPEARPRICRYSEKTNISHVACQKFSLIVQGKFEISDKRIDNPKF</sequence>
<dbReference type="PANTHER" id="PTHR44218:SF6">
    <property type="entry name" value="PROTEIN SUPPRESSOR OF PHYA-105 1"/>
    <property type="match status" value="1"/>
</dbReference>
<gene>
    <name evidence="2" type="primary">SPA1</name>
    <name evidence="2" type="ORF">KSP40_PGU011709</name>
</gene>
<keyword evidence="3" id="KW-1185">Reference proteome</keyword>
<dbReference type="EMBL" id="JBBWWR010000006">
    <property type="protein sequence ID" value="KAK8965062.1"/>
    <property type="molecule type" value="Genomic_DNA"/>
</dbReference>
<reference evidence="2 3" key="1">
    <citation type="journal article" date="2022" name="Nat. Plants">
        <title>Genomes of leafy and leafless Platanthera orchids illuminate the evolution of mycoheterotrophy.</title>
        <authorList>
            <person name="Li M.H."/>
            <person name="Liu K.W."/>
            <person name="Li Z."/>
            <person name="Lu H.C."/>
            <person name="Ye Q.L."/>
            <person name="Zhang D."/>
            <person name="Wang J.Y."/>
            <person name="Li Y.F."/>
            <person name="Zhong Z.M."/>
            <person name="Liu X."/>
            <person name="Yu X."/>
            <person name="Liu D.K."/>
            <person name="Tu X.D."/>
            <person name="Liu B."/>
            <person name="Hao Y."/>
            <person name="Liao X.Y."/>
            <person name="Jiang Y.T."/>
            <person name="Sun W.H."/>
            <person name="Chen J."/>
            <person name="Chen Y.Q."/>
            <person name="Ai Y."/>
            <person name="Zhai J.W."/>
            <person name="Wu S.S."/>
            <person name="Zhou Z."/>
            <person name="Hsiao Y.Y."/>
            <person name="Wu W.L."/>
            <person name="Chen Y.Y."/>
            <person name="Lin Y.F."/>
            <person name="Hsu J.L."/>
            <person name="Li C.Y."/>
            <person name="Wang Z.W."/>
            <person name="Zhao X."/>
            <person name="Zhong W.Y."/>
            <person name="Ma X.K."/>
            <person name="Ma L."/>
            <person name="Huang J."/>
            <person name="Chen G.Z."/>
            <person name="Huang M.Z."/>
            <person name="Huang L."/>
            <person name="Peng D.H."/>
            <person name="Luo Y.B."/>
            <person name="Zou S.Q."/>
            <person name="Chen S.P."/>
            <person name="Lan S."/>
            <person name="Tsai W.C."/>
            <person name="Van de Peer Y."/>
            <person name="Liu Z.J."/>
        </authorList>
    </citation>
    <scope>NUCLEOTIDE SEQUENCE [LARGE SCALE GENOMIC DNA]</scope>
    <source>
        <strain evidence="2">Lor288</strain>
    </source>
</reference>
<organism evidence="2 3">
    <name type="scientific">Platanthera guangdongensis</name>
    <dbReference type="NCBI Taxonomy" id="2320717"/>
    <lineage>
        <taxon>Eukaryota</taxon>
        <taxon>Viridiplantae</taxon>
        <taxon>Streptophyta</taxon>
        <taxon>Embryophyta</taxon>
        <taxon>Tracheophyta</taxon>
        <taxon>Spermatophyta</taxon>
        <taxon>Magnoliopsida</taxon>
        <taxon>Liliopsida</taxon>
        <taxon>Asparagales</taxon>
        <taxon>Orchidaceae</taxon>
        <taxon>Orchidoideae</taxon>
        <taxon>Orchideae</taxon>
        <taxon>Orchidinae</taxon>
        <taxon>Platanthera</taxon>
    </lineage>
</organism>
<evidence type="ECO:0000256" key="1">
    <source>
        <dbReference type="SAM" id="MobiDB-lite"/>
    </source>
</evidence>